<reference evidence="2" key="1">
    <citation type="submission" date="2018-07" db="EMBL/GenBank/DDBJ databases">
        <title>Giant CbK-like Caulobacter bacteriophages have genetically divergent genomes.</title>
        <authorList>
            <person name="Wilson K.M."/>
            <person name="Ely B."/>
        </authorList>
    </citation>
    <scope>NUCLEOTIDE SEQUENCE [LARGE SCALE GENOMIC DNA]</scope>
</reference>
<reference evidence="1 2" key="2">
    <citation type="submission" date="2018-09" db="EMBL/GenBank/DDBJ databases">
        <title>Giant CbK-like Caulobacter bacteriophages have genetically divergent genomes.</title>
        <authorList>
            <person name="Wilson K."/>
            <person name="Ely B."/>
        </authorList>
    </citation>
    <scope>NUCLEOTIDE SEQUENCE [LARGE SCALE GENOMIC DNA]</scope>
</reference>
<accession>A0A385EEN7</accession>
<sequence>MIDDEDEFLCDVWGDCEPYDTQAHLTIGDCQHCGGVRYHVNRRWMTWTPAIQDYLDHHDITGYSQGMILDDHLPDRFVPCKTPISATTSA</sequence>
<dbReference type="Proteomes" id="UP000259421">
    <property type="component" value="Segment"/>
</dbReference>
<evidence type="ECO:0000313" key="2">
    <source>
        <dbReference type="Proteomes" id="UP000259421"/>
    </source>
</evidence>
<dbReference type="EMBL" id="MH588546">
    <property type="protein sequence ID" value="AXQ69169.1"/>
    <property type="molecule type" value="Genomic_DNA"/>
</dbReference>
<evidence type="ECO:0000313" key="1">
    <source>
        <dbReference type="EMBL" id="AXQ69169.1"/>
    </source>
</evidence>
<organism evidence="1 2">
    <name type="scientific">Caulobacter phage CcrBL9</name>
    <dbReference type="NCBI Taxonomy" id="2283270"/>
    <lineage>
        <taxon>Viruses</taxon>
        <taxon>Duplodnaviria</taxon>
        <taxon>Heunggongvirae</taxon>
        <taxon>Uroviricota</taxon>
        <taxon>Caudoviricetes</taxon>
        <taxon>Jeanschmidtviridae</taxon>
        <taxon>Bertelyvirus</taxon>
        <taxon>Bertelyvirus BL9</taxon>
    </lineage>
</organism>
<proteinExistence type="predicted"/>
<keyword evidence="2" id="KW-1185">Reference proteome</keyword>
<name>A0A385EEN7_9CAUD</name>
<gene>
    <name evidence="1" type="ORF">CcrBL9_gp145</name>
</gene>
<protein>
    <submittedName>
        <fullName evidence="1">Uncharacterized protein</fullName>
    </submittedName>
</protein>